<evidence type="ECO:0000313" key="4">
    <source>
        <dbReference type="Proteomes" id="UP000005940"/>
    </source>
</evidence>
<reference evidence="3 4" key="1">
    <citation type="journal article" date="2012" name="J. Bacteriol.">
        <title>Draft genome of Streptomyces tsukubaensis NRRL 18488, the producer of the clinically important immunosuppressant tacrolimus (FK506).</title>
        <authorList>
            <person name="Barreiro C."/>
            <person name="Prieto C."/>
            <person name="Sola-Landa A."/>
            <person name="Solera E."/>
            <person name="Martinez-Castro M."/>
            <person name="Perez-Redondo R."/>
            <person name="Garcia-Estrada C."/>
            <person name="Aparicio J.F."/>
            <person name="Fernandez-Martinez L.T."/>
            <person name="Santos-Aberturas J."/>
            <person name="Salehi-Najafabadi Z."/>
            <person name="Rodriguez-Garcia A."/>
            <person name="Tauch A."/>
            <person name="Martin J.F."/>
        </authorList>
    </citation>
    <scope>NUCLEOTIDE SEQUENCE [LARGE SCALE GENOMIC DNA]</scope>
    <source>
        <strain evidence="4">DSM 42081 / NBRC 108919 / NRRL 18488 / 9993</strain>
    </source>
</reference>
<dbReference type="EMBL" id="CP029159">
    <property type="protein sequence ID" value="QKM66828.1"/>
    <property type="molecule type" value="Genomic_DNA"/>
</dbReference>
<keyword evidence="3" id="KW-0378">Hydrolase</keyword>
<protein>
    <submittedName>
        <fullName evidence="3">Endonuclease</fullName>
    </submittedName>
</protein>
<dbReference type="Pfam" id="PF26136">
    <property type="entry name" value="SCO6045_C"/>
    <property type="match status" value="1"/>
</dbReference>
<dbReference type="Proteomes" id="UP000005940">
    <property type="component" value="Chromosome"/>
</dbReference>
<gene>
    <name evidence="3" type="ORF">STSU_006260</name>
</gene>
<evidence type="ECO:0000259" key="2">
    <source>
        <dbReference type="Pfam" id="PF26136"/>
    </source>
</evidence>
<dbReference type="InterPro" id="IPR036237">
    <property type="entry name" value="Xyl_isomerase-like_sf"/>
</dbReference>
<accession>A0A7G3UA01</accession>
<dbReference type="InterPro" id="IPR058711">
    <property type="entry name" value="SCO6045-like_C"/>
</dbReference>
<dbReference type="NCBIfam" id="NF003818">
    <property type="entry name" value="PRK05409.1"/>
    <property type="match status" value="1"/>
</dbReference>
<proteinExistence type="predicted"/>
<dbReference type="SUPFAM" id="SSF51658">
    <property type="entry name" value="Xylose isomerase-like"/>
    <property type="match status" value="1"/>
</dbReference>
<dbReference type="Gene3D" id="3.20.20.150">
    <property type="entry name" value="Divalent-metal-dependent TIM barrel enzymes"/>
    <property type="match status" value="1"/>
</dbReference>
<dbReference type="Pfam" id="PF05114">
    <property type="entry name" value="MbnB_TglH_ChrH"/>
    <property type="match status" value="1"/>
</dbReference>
<dbReference type="RefSeq" id="WP_130584687.1">
    <property type="nucleotide sequence ID" value="NZ_CP029159.1"/>
</dbReference>
<evidence type="ECO:0000256" key="1">
    <source>
        <dbReference type="SAM" id="MobiDB-lite"/>
    </source>
</evidence>
<feature type="compositionally biased region" description="Low complexity" evidence="1">
    <location>
        <begin position="277"/>
        <end position="286"/>
    </location>
</feature>
<organism evidence="3 4">
    <name type="scientific">Streptomyces tsukubensis (strain DSM 42081 / NBRC 108919 / NRRL 18488 / 9993)</name>
    <dbReference type="NCBI Taxonomy" id="1114943"/>
    <lineage>
        <taxon>Bacteria</taxon>
        <taxon>Bacillati</taxon>
        <taxon>Actinomycetota</taxon>
        <taxon>Actinomycetes</taxon>
        <taxon>Kitasatosporales</taxon>
        <taxon>Streptomycetaceae</taxon>
        <taxon>Streptomyces</taxon>
    </lineage>
</organism>
<dbReference type="AlphaFoldDB" id="A0A7G3UA01"/>
<sequence length="433" mass="46982">MRHGTLGTGIGWRPEIADTVERLDGVDWVEVVAENVCPGHLPASLERLRARGVTVVPHGVSLGLGGADRPSEQKLADLAERAEFLGSPLVTEHIAFVRAGGALTASPQLEAGHLLPVPRTRDALAVLCENVRIAQDGLPVPLALENIAALISWPGEEMTEGQFLAELVERTGVRLLIDVANLHTNFVNRGEDPAKALDELPVEAIAYVHVAGGVERDGVWHDTHAHPVSEPVLDVLRELTSRISPPGVLLERDDDFPPEAELVAELESVRTVLRSAPPAGRATGAPAPRPPAVAPAPADARERLGIAQAALLSALVAGTPAPEEFDQRRLRVQSRALAAKRAQVVARIAPQLPEILGRDYRSMFLAYARGRPMHAGYRRDAMAFAEHLLAAGRPADERVRRQLTHWWQERAGLRPRRRSARIVRAARAALVRR</sequence>
<keyword evidence="3" id="KW-0255">Endonuclease</keyword>
<name>A0A7G3UA01_STRT9</name>
<dbReference type="PANTHER" id="PTHR42194">
    <property type="entry name" value="UPF0276 PROTEIN HI_1600"/>
    <property type="match status" value="1"/>
</dbReference>
<dbReference type="GO" id="GO:0004519">
    <property type="term" value="F:endonuclease activity"/>
    <property type="evidence" value="ECO:0007669"/>
    <property type="project" value="UniProtKB-KW"/>
</dbReference>
<feature type="region of interest" description="Disordered" evidence="1">
    <location>
        <begin position="277"/>
        <end position="297"/>
    </location>
</feature>
<keyword evidence="4" id="KW-1185">Reference proteome</keyword>
<dbReference type="InterPro" id="IPR007801">
    <property type="entry name" value="MbnB/TglH/ChrH"/>
</dbReference>
<feature type="domain" description="SCO6045-like C-terminal" evidence="2">
    <location>
        <begin position="307"/>
        <end position="389"/>
    </location>
</feature>
<keyword evidence="3" id="KW-0540">Nuclease</keyword>
<dbReference type="PANTHER" id="PTHR42194:SF1">
    <property type="entry name" value="UPF0276 PROTEIN HI_1600"/>
    <property type="match status" value="1"/>
</dbReference>
<evidence type="ECO:0000313" key="3">
    <source>
        <dbReference type="EMBL" id="QKM66828.1"/>
    </source>
</evidence>